<proteinExistence type="predicted"/>
<reference evidence="1 2" key="1">
    <citation type="journal article" date="2024" name="J Genomics">
        <title>Draft genome sequencing and assembly of Favolaschia claudopus CIRM-BRFM 2984 isolated from oak limbs.</title>
        <authorList>
            <person name="Navarro D."/>
            <person name="Drula E."/>
            <person name="Chaduli D."/>
            <person name="Cazenave R."/>
            <person name="Ahrendt S."/>
            <person name="Wang J."/>
            <person name="Lipzen A."/>
            <person name="Daum C."/>
            <person name="Barry K."/>
            <person name="Grigoriev I.V."/>
            <person name="Favel A."/>
            <person name="Rosso M.N."/>
            <person name="Martin F."/>
        </authorList>
    </citation>
    <scope>NUCLEOTIDE SEQUENCE [LARGE SCALE GENOMIC DNA]</scope>
    <source>
        <strain evidence="1 2">CIRM-BRFM 2984</strain>
    </source>
</reference>
<name>A0AAW0AUH8_9AGAR</name>
<accession>A0AAW0AUH8</accession>
<comment type="caution">
    <text evidence="1">The sequence shown here is derived from an EMBL/GenBank/DDBJ whole genome shotgun (WGS) entry which is preliminary data.</text>
</comment>
<evidence type="ECO:0000313" key="2">
    <source>
        <dbReference type="Proteomes" id="UP001362999"/>
    </source>
</evidence>
<dbReference type="EMBL" id="JAWWNJ010000050">
    <property type="protein sequence ID" value="KAK7016697.1"/>
    <property type="molecule type" value="Genomic_DNA"/>
</dbReference>
<dbReference type="Proteomes" id="UP001362999">
    <property type="component" value="Unassembled WGS sequence"/>
</dbReference>
<evidence type="ECO:0000313" key="1">
    <source>
        <dbReference type="EMBL" id="KAK7016697.1"/>
    </source>
</evidence>
<sequence>MNNTDLVVASIPGKLFPLMELQPTSRFRLYVPYTSDGFGVCPDCKIHYDNKGSGIVHKKRADTNESVRLVSRTEAGTSRQQGRHPAPLSSSAIAHIQKATAQANRGGRASAEPLRSLGAYPQHGSMAPPPIPSHRLPDVRIPGNGGPNSSVLASLAPPGPPLGYGYTDKHAGYLEARSHLQQLAYAPTSDHRITLDLRGVIRKPGRVTPEIVADMFCVVDKVKASVGASDILTLAWMHLSPKWIEHTNNYPLSITECSIFTIYKPNTKSPNQPHFKTGKMLINLCIPSNTY</sequence>
<protein>
    <submittedName>
        <fullName evidence="1">Uncharacterized protein</fullName>
    </submittedName>
</protein>
<organism evidence="1 2">
    <name type="scientific">Favolaschia claudopus</name>
    <dbReference type="NCBI Taxonomy" id="2862362"/>
    <lineage>
        <taxon>Eukaryota</taxon>
        <taxon>Fungi</taxon>
        <taxon>Dikarya</taxon>
        <taxon>Basidiomycota</taxon>
        <taxon>Agaricomycotina</taxon>
        <taxon>Agaricomycetes</taxon>
        <taxon>Agaricomycetidae</taxon>
        <taxon>Agaricales</taxon>
        <taxon>Marasmiineae</taxon>
        <taxon>Mycenaceae</taxon>
        <taxon>Favolaschia</taxon>
    </lineage>
</organism>
<keyword evidence="2" id="KW-1185">Reference proteome</keyword>
<dbReference type="AlphaFoldDB" id="A0AAW0AUH8"/>
<gene>
    <name evidence="1" type="ORF">R3P38DRAFT_3202984</name>
</gene>